<feature type="compositionally biased region" description="Polar residues" evidence="1">
    <location>
        <begin position="233"/>
        <end position="242"/>
    </location>
</feature>
<evidence type="ECO:0000313" key="3">
    <source>
        <dbReference type="EMBL" id="SCV05279.1"/>
    </source>
</evidence>
<organism evidence="3 4">
    <name type="scientific">Lachancea nothofagi CBS 11611</name>
    <dbReference type="NCBI Taxonomy" id="1266666"/>
    <lineage>
        <taxon>Eukaryota</taxon>
        <taxon>Fungi</taxon>
        <taxon>Dikarya</taxon>
        <taxon>Ascomycota</taxon>
        <taxon>Saccharomycotina</taxon>
        <taxon>Saccharomycetes</taxon>
        <taxon>Saccharomycetales</taxon>
        <taxon>Saccharomycetaceae</taxon>
        <taxon>Lachancea</taxon>
    </lineage>
</organism>
<protein>
    <submittedName>
        <fullName evidence="3">LANO_0H03994g1_1</fullName>
    </submittedName>
</protein>
<accession>A0A1G4KLC5</accession>
<feature type="compositionally biased region" description="Basic and acidic residues" evidence="1">
    <location>
        <begin position="243"/>
        <end position="256"/>
    </location>
</feature>
<keyword evidence="2" id="KW-0812">Transmembrane</keyword>
<feature type="compositionally biased region" description="Basic and acidic residues" evidence="1">
    <location>
        <begin position="175"/>
        <end position="188"/>
    </location>
</feature>
<feature type="compositionally biased region" description="Basic and acidic residues" evidence="1">
    <location>
        <begin position="102"/>
        <end position="118"/>
    </location>
</feature>
<dbReference type="OrthoDB" id="4053921at2759"/>
<sequence>MDPFSKNQSNLPSYEHRLASESRVARINELYNKSQKHNIHRDSIISDASTSVPDIHNGIYTEDNCQPLINLPHNKAPDLPLPVQQETVTIKPEVISNPFRPRLTEVRPRSKDEMEKELQFTPKLRSRRSIISSRTPSHGSPPSVDDNHKSRIKPRVLWTYNEPRTIIKKRGFSDRRRESYKGLKERLGKPLPLGYLSPEDQNGEERGTQSQKKDLESRWRRILSSREAETSHKSNTSWQKSRSPSEDGSVRLHKSDSGSSLQDFPDEAYSLEEHEGQILTIHESIRTNTEKLDQIIALLDDHKKTDSKREITAWIICIIILVGLNLYMVDL</sequence>
<name>A0A1G4KLC5_9SACH</name>
<keyword evidence="4" id="KW-1185">Reference proteome</keyword>
<evidence type="ECO:0000256" key="2">
    <source>
        <dbReference type="SAM" id="Phobius"/>
    </source>
</evidence>
<dbReference type="EMBL" id="LT598447">
    <property type="protein sequence ID" value="SCV05279.1"/>
    <property type="molecule type" value="Genomic_DNA"/>
</dbReference>
<evidence type="ECO:0000313" key="4">
    <source>
        <dbReference type="Proteomes" id="UP000189911"/>
    </source>
</evidence>
<keyword evidence="2" id="KW-0472">Membrane</keyword>
<dbReference type="Proteomes" id="UP000189911">
    <property type="component" value="Chromosome H"/>
</dbReference>
<gene>
    <name evidence="3" type="ORF">LANO_0H03994G</name>
</gene>
<feature type="region of interest" description="Disordered" evidence="1">
    <location>
        <begin position="101"/>
        <end position="150"/>
    </location>
</feature>
<keyword evidence="2" id="KW-1133">Transmembrane helix</keyword>
<feature type="region of interest" description="Disordered" evidence="1">
    <location>
        <begin position="175"/>
        <end position="264"/>
    </location>
</feature>
<reference evidence="4" key="1">
    <citation type="submission" date="2016-03" db="EMBL/GenBank/DDBJ databases">
        <authorList>
            <person name="Devillers Hugo."/>
        </authorList>
    </citation>
    <scope>NUCLEOTIDE SEQUENCE [LARGE SCALE GENOMIC DNA]</scope>
</reference>
<evidence type="ECO:0000256" key="1">
    <source>
        <dbReference type="SAM" id="MobiDB-lite"/>
    </source>
</evidence>
<dbReference type="AlphaFoldDB" id="A0A1G4KLC5"/>
<feature type="transmembrane region" description="Helical" evidence="2">
    <location>
        <begin position="311"/>
        <end position="329"/>
    </location>
</feature>
<proteinExistence type="predicted"/>
<feature type="compositionally biased region" description="Basic and acidic residues" evidence="1">
    <location>
        <begin position="203"/>
        <end position="232"/>
    </location>
</feature>